<accession>A0A068R5I7</accession>
<keyword evidence="3" id="KW-1185">Reference proteome</keyword>
<evidence type="ECO:0000256" key="1">
    <source>
        <dbReference type="SAM" id="SignalP"/>
    </source>
</evidence>
<dbReference type="EMBL" id="FO704551">
    <property type="protein sequence ID" value="CDG22229.1"/>
    <property type="molecule type" value="Genomic_DNA"/>
</dbReference>
<feature type="signal peptide" evidence="1">
    <location>
        <begin position="1"/>
        <end position="21"/>
    </location>
</feature>
<feature type="chain" id="PRO_5001654579" evidence="1">
    <location>
        <begin position="22"/>
        <end position="133"/>
    </location>
</feature>
<protein>
    <submittedName>
        <fullName evidence="2">Putative exported protein</fullName>
    </submittedName>
</protein>
<keyword evidence="1" id="KW-0732">Signal</keyword>
<reference evidence="2 3" key="1">
    <citation type="submission" date="2013-07" db="EMBL/GenBank/DDBJ databases">
        <authorList>
            <person name="Genoscope - CEA"/>
        </authorList>
    </citation>
    <scope>NUCLEOTIDE SEQUENCE [LARGE SCALE GENOMIC DNA]</scope>
    <source>
        <strain evidence="2 3">G6</strain>
    </source>
</reference>
<dbReference type="AlphaFoldDB" id="A0A068R5I7"/>
<proteinExistence type="predicted"/>
<sequence>MMRKLCLLLFAGLMTSHFANAKTVVYTDSRNLPANLSSDSEVIWLDAPEQLQPQRFGRLPADPRQAAVQALAILQSPQWQKQEQHLIGAYRAVVSAWQLGVRKYPAVVFDDRDVVYGTADVTKANALREQNRP</sequence>
<dbReference type="HOGENOM" id="CLU_126563_0_0_6"/>
<dbReference type="Proteomes" id="UP000032735">
    <property type="component" value="Chromosome"/>
</dbReference>
<organism evidence="2 3">
    <name type="scientific">Xenorhabdus poinarii G6</name>
    <dbReference type="NCBI Taxonomy" id="1354304"/>
    <lineage>
        <taxon>Bacteria</taxon>
        <taxon>Pseudomonadati</taxon>
        <taxon>Pseudomonadota</taxon>
        <taxon>Gammaproteobacteria</taxon>
        <taxon>Enterobacterales</taxon>
        <taxon>Morganellaceae</taxon>
        <taxon>Xenorhabdus</taxon>
    </lineage>
</organism>
<dbReference type="STRING" id="1354304.XPG1_2577"/>
<name>A0A068R5I7_9GAMM</name>
<gene>
    <name evidence="2" type="ORF">XPG1_2577</name>
</gene>
<dbReference type="Pfam" id="PF07511">
    <property type="entry name" value="DUF1525"/>
    <property type="match status" value="1"/>
</dbReference>
<evidence type="ECO:0000313" key="2">
    <source>
        <dbReference type="EMBL" id="CDG22229.1"/>
    </source>
</evidence>
<dbReference type="KEGG" id="xpo:XPG1_2577"/>
<dbReference type="InterPro" id="IPR011090">
    <property type="entry name" value="Integr_conj_element_PFL4709"/>
</dbReference>
<dbReference type="NCBIfam" id="TIGR03757">
    <property type="entry name" value="conj_TIGR03757"/>
    <property type="match status" value="1"/>
</dbReference>
<evidence type="ECO:0000313" key="3">
    <source>
        <dbReference type="Proteomes" id="UP000032735"/>
    </source>
</evidence>